<organism evidence="1 2">
    <name type="scientific">Natronobacterium gregoryi (strain ATCC 43098 / DSM 3393 / CCM 3738 / CIP 104747 / IAM 13177 / JCM 8860 / NBRC 102187 / NCIMB 2189 / SP2)</name>
    <dbReference type="NCBI Taxonomy" id="797304"/>
    <lineage>
        <taxon>Archaea</taxon>
        <taxon>Methanobacteriati</taxon>
        <taxon>Methanobacteriota</taxon>
        <taxon>Stenosarchaea group</taxon>
        <taxon>Halobacteria</taxon>
        <taxon>Halobacteriales</taxon>
        <taxon>Natrialbaceae</taxon>
        <taxon>Natronobacterium</taxon>
    </lineage>
</organism>
<name>L9Y807_NATGS</name>
<reference evidence="1 2" key="1">
    <citation type="journal article" date="2014" name="PLoS Genet.">
        <title>Phylogenetically driven sequencing of extremely halophilic archaea reveals strategies for static and dynamic osmo-response.</title>
        <authorList>
            <person name="Becker E.A."/>
            <person name="Seitzer P.M."/>
            <person name="Tritt A."/>
            <person name="Larsen D."/>
            <person name="Krusor M."/>
            <person name="Yao A.I."/>
            <person name="Wu D."/>
            <person name="Madern D."/>
            <person name="Eisen J.A."/>
            <person name="Darling A.E."/>
            <person name="Facciotti M.T."/>
        </authorList>
    </citation>
    <scope>NUCLEOTIDE SEQUENCE [LARGE SCALE GENOMIC DNA]</scope>
    <source>
        <strain evidence="1 2">SP2</strain>
    </source>
</reference>
<sequence>MTPRGLDHWNASVDRTLECLAQAGGRVPEPGASENEAVDAVLECAVDLPPVDTHRVRDDFDADGGIDSGAGNRLRVATGLVQQSQAIR</sequence>
<comment type="caution">
    <text evidence="1">The sequence shown here is derived from an EMBL/GenBank/DDBJ whole genome shotgun (WGS) entry which is preliminary data.</text>
</comment>
<gene>
    <name evidence="1" type="ORF">C490_08581</name>
</gene>
<evidence type="ECO:0000313" key="2">
    <source>
        <dbReference type="Proteomes" id="UP000011613"/>
    </source>
</evidence>
<accession>L9Y807</accession>
<protein>
    <submittedName>
        <fullName evidence="1">Uncharacterized protein</fullName>
    </submittedName>
</protein>
<dbReference type="AlphaFoldDB" id="L9Y807"/>
<dbReference type="EMBL" id="AOIC01000065">
    <property type="protein sequence ID" value="ELY69033.1"/>
    <property type="molecule type" value="Genomic_DNA"/>
</dbReference>
<evidence type="ECO:0000313" key="1">
    <source>
        <dbReference type="EMBL" id="ELY69033.1"/>
    </source>
</evidence>
<dbReference type="Proteomes" id="UP000011613">
    <property type="component" value="Unassembled WGS sequence"/>
</dbReference>
<proteinExistence type="predicted"/>